<gene>
    <name evidence="2" type="ORF">M6B38_146995</name>
</gene>
<evidence type="ECO:0000313" key="3">
    <source>
        <dbReference type="Proteomes" id="UP001140949"/>
    </source>
</evidence>
<dbReference type="Proteomes" id="UP001140949">
    <property type="component" value="Unassembled WGS sequence"/>
</dbReference>
<dbReference type="AlphaFoldDB" id="A0AAX6F8R4"/>
<feature type="compositionally biased region" description="Basic and acidic residues" evidence="1">
    <location>
        <begin position="1"/>
        <end position="15"/>
    </location>
</feature>
<dbReference type="EMBL" id="JANAVB010030818">
    <property type="protein sequence ID" value="KAJ6812774.1"/>
    <property type="molecule type" value="Genomic_DNA"/>
</dbReference>
<feature type="region of interest" description="Disordered" evidence="1">
    <location>
        <begin position="208"/>
        <end position="255"/>
    </location>
</feature>
<accession>A0AAX6F8R4</accession>
<feature type="compositionally biased region" description="Basic and acidic residues" evidence="1">
    <location>
        <begin position="213"/>
        <end position="242"/>
    </location>
</feature>
<evidence type="ECO:0000313" key="2">
    <source>
        <dbReference type="EMBL" id="KAJ6812774.1"/>
    </source>
</evidence>
<name>A0AAX6F8R4_IRIPA</name>
<evidence type="ECO:0000256" key="1">
    <source>
        <dbReference type="SAM" id="MobiDB-lite"/>
    </source>
</evidence>
<protein>
    <submittedName>
        <fullName evidence="2">Hornerin-like</fullName>
    </submittedName>
</protein>
<reference evidence="2" key="1">
    <citation type="journal article" date="2023" name="GigaByte">
        <title>Genome assembly of the bearded iris, Iris pallida Lam.</title>
        <authorList>
            <person name="Bruccoleri R.E."/>
            <person name="Oakeley E.J."/>
            <person name="Faust A.M.E."/>
            <person name="Altorfer M."/>
            <person name="Dessus-Babus S."/>
            <person name="Burckhardt D."/>
            <person name="Oertli M."/>
            <person name="Naumann U."/>
            <person name="Petersen F."/>
            <person name="Wong J."/>
        </authorList>
    </citation>
    <scope>NUCLEOTIDE SEQUENCE</scope>
    <source>
        <strain evidence="2">GSM-AAB239-AS_SAM_17_03QT</strain>
    </source>
</reference>
<feature type="compositionally biased region" description="Basic and acidic residues" evidence="1">
    <location>
        <begin position="78"/>
        <end position="94"/>
    </location>
</feature>
<sequence>MKKESERKRERKQSPRGDGGSSWMSGRAGWPWGKEGRGSSDPCGRGTDPGTEARRRGVPPKLRSAYGNHLRRPKARRRESTRTVERQRVREDLTRGSPCSWAAENSPPVRRSSCDARIGAHFRRRRCSSVLEGAQPKAGLDGVQKLGTGSGARHGAGLRLTRRRVRGVSYGGGGRAALVDPEERRLEDVGTARGFDTQRLLGKARLGRCSGGRSRERGDLIAELRRRRPSGDWPRRRGEAQGRHQRTQRGGQIRA</sequence>
<comment type="caution">
    <text evidence="2">The sequence shown here is derived from an EMBL/GenBank/DDBJ whole genome shotgun (WGS) entry which is preliminary data.</text>
</comment>
<reference evidence="2" key="2">
    <citation type="submission" date="2023-04" db="EMBL/GenBank/DDBJ databases">
        <authorList>
            <person name="Bruccoleri R.E."/>
            <person name="Oakeley E.J."/>
            <person name="Faust A.-M."/>
            <person name="Dessus-Babus S."/>
            <person name="Altorfer M."/>
            <person name="Burckhardt D."/>
            <person name="Oertli M."/>
            <person name="Naumann U."/>
            <person name="Petersen F."/>
            <person name="Wong J."/>
        </authorList>
    </citation>
    <scope>NUCLEOTIDE SEQUENCE</scope>
    <source>
        <strain evidence="2">GSM-AAB239-AS_SAM_17_03QT</strain>
        <tissue evidence="2">Leaf</tissue>
    </source>
</reference>
<feature type="region of interest" description="Disordered" evidence="1">
    <location>
        <begin position="1"/>
        <end position="112"/>
    </location>
</feature>
<keyword evidence="3" id="KW-1185">Reference proteome</keyword>
<organism evidence="2 3">
    <name type="scientific">Iris pallida</name>
    <name type="common">Sweet iris</name>
    <dbReference type="NCBI Taxonomy" id="29817"/>
    <lineage>
        <taxon>Eukaryota</taxon>
        <taxon>Viridiplantae</taxon>
        <taxon>Streptophyta</taxon>
        <taxon>Embryophyta</taxon>
        <taxon>Tracheophyta</taxon>
        <taxon>Spermatophyta</taxon>
        <taxon>Magnoliopsida</taxon>
        <taxon>Liliopsida</taxon>
        <taxon>Asparagales</taxon>
        <taxon>Iridaceae</taxon>
        <taxon>Iridoideae</taxon>
        <taxon>Irideae</taxon>
        <taxon>Iris</taxon>
    </lineage>
</organism>
<proteinExistence type="predicted"/>